<proteinExistence type="predicted"/>
<protein>
    <submittedName>
        <fullName evidence="1">Uncharacterized protein</fullName>
    </submittedName>
</protein>
<keyword evidence="2" id="KW-1185">Reference proteome</keyword>
<evidence type="ECO:0000313" key="1">
    <source>
        <dbReference type="EMBL" id="KAJ0096986.1"/>
    </source>
</evidence>
<dbReference type="EMBL" id="CM047901">
    <property type="protein sequence ID" value="KAJ0096986.1"/>
    <property type="molecule type" value="Genomic_DNA"/>
</dbReference>
<evidence type="ECO:0000313" key="2">
    <source>
        <dbReference type="Proteomes" id="UP001164250"/>
    </source>
</evidence>
<name>A0ACC1BDE1_9ROSI</name>
<accession>A0ACC1BDE1</accession>
<organism evidence="1 2">
    <name type="scientific">Pistacia atlantica</name>
    <dbReference type="NCBI Taxonomy" id="434234"/>
    <lineage>
        <taxon>Eukaryota</taxon>
        <taxon>Viridiplantae</taxon>
        <taxon>Streptophyta</taxon>
        <taxon>Embryophyta</taxon>
        <taxon>Tracheophyta</taxon>
        <taxon>Spermatophyta</taxon>
        <taxon>Magnoliopsida</taxon>
        <taxon>eudicotyledons</taxon>
        <taxon>Gunneridae</taxon>
        <taxon>Pentapetalae</taxon>
        <taxon>rosids</taxon>
        <taxon>malvids</taxon>
        <taxon>Sapindales</taxon>
        <taxon>Anacardiaceae</taxon>
        <taxon>Pistacia</taxon>
    </lineage>
</organism>
<dbReference type="Proteomes" id="UP001164250">
    <property type="component" value="Chromosome 5"/>
</dbReference>
<comment type="caution">
    <text evidence="1">The sequence shown here is derived from an EMBL/GenBank/DDBJ whole genome shotgun (WGS) entry which is preliminary data.</text>
</comment>
<sequence length="275" mass="30288">MAYGNAGDGGDVTYRKIFVGGLAWETQSPALRRYFEQFGDILEAVVISDKNTGRSKGYGFVTFRDPLSAERACSNPNPLIDGRKANCNLAYYGQTRPPPPSPGAGRLRPTIAGIEGVPNTPANYGGSVSHYQPFPYTHPPGFLYPPYGYMPYGPGYGYPQDVYHRYPSQQYLQGYGGPSATVNSPYPYGQFGLPPRLPTHSHQTFPPYPMPAHNMVPYGGIPRMASPYYAQSIPRYESLLLADTAQGHILCRMHYSLSSNSFLAVKLDSNNHTSR</sequence>
<reference evidence="2" key="1">
    <citation type="journal article" date="2023" name="G3 (Bethesda)">
        <title>Genome assembly and association tests identify interacting loci associated with vigor, precocity, and sex in interspecific pistachio rootstocks.</title>
        <authorList>
            <person name="Palmer W."/>
            <person name="Jacygrad E."/>
            <person name="Sagayaradj S."/>
            <person name="Cavanaugh K."/>
            <person name="Han R."/>
            <person name="Bertier L."/>
            <person name="Beede B."/>
            <person name="Kafkas S."/>
            <person name="Golino D."/>
            <person name="Preece J."/>
            <person name="Michelmore R."/>
        </authorList>
    </citation>
    <scope>NUCLEOTIDE SEQUENCE [LARGE SCALE GENOMIC DNA]</scope>
</reference>
<gene>
    <name evidence="1" type="ORF">Patl1_29327</name>
</gene>